<gene>
    <name evidence="1" type="ordered locus">SELR_pSRC500090</name>
</gene>
<dbReference type="EMBL" id="AP012301">
    <property type="protein sequence ID" value="BAL85183.1"/>
    <property type="molecule type" value="Genomic_DNA"/>
</dbReference>
<geneLocation type="plasmid" evidence="1 2">
    <name>pSRC5</name>
</geneLocation>
<dbReference type="AlphaFoldDB" id="I0GWP6"/>
<dbReference type="GO" id="GO:0003677">
    <property type="term" value="F:DNA binding"/>
    <property type="evidence" value="ECO:0007669"/>
    <property type="project" value="InterPro"/>
</dbReference>
<dbReference type="Gene3D" id="3.90.580.10">
    <property type="entry name" value="Zinc finger, CHC2-type domain"/>
    <property type="match status" value="1"/>
</dbReference>
<dbReference type="PATRIC" id="fig|927704.6.peg.3526"/>
<dbReference type="OrthoDB" id="581132at2"/>
<dbReference type="Proteomes" id="UP000007887">
    <property type="component" value="Plasmid pSRC5"/>
</dbReference>
<protein>
    <submittedName>
        <fullName evidence="1">Uncharacterized protein</fullName>
    </submittedName>
</protein>
<evidence type="ECO:0000313" key="2">
    <source>
        <dbReference type="Proteomes" id="UP000007887"/>
    </source>
</evidence>
<accession>I0GWP6</accession>
<keyword evidence="1" id="KW-0614">Plasmid</keyword>
<name>I0GWP6_SELRL</name>
<sequence>MAITTNSYEAGSNIGQVRYTATTDMNYWDEKKGKYAIWLNRGAQRLWADVDYIELMDNNLLDCGRLLAIMHAINKDNMLTKWDKKTRHNVPLASTAELMELVQIGNRGTFRKFWDRIEKKDIVKEIKIPSLTEKGKSYSRYYVNPLLTLADKGITIANYLLFKESLDPFLTTLAKENLMALADAEFGTQKEEEVAQEVAPDMTLEVVQEEAEEAPEEQQTDEFKEHILQDVIYEGKQPQFYSIGKYGAQRAEYTDSTDMYVQFNCLTGIAGKNSQAKAEEVNTYNVWFADIDAGKDADGHYLSDEEVAKRKAHMLDIIHKLPLSTYINETRNGFHVLWKTYGVNSFEEWNKVQQKIMSVLAVTDKGVKDPGRLLRVPNSMWSKANNKAAAGISAFRCRCAEAHDQAWDIMSIMSQLDACETEVHELCAAYMKEFGIEEKKPVASNKAATTRKASSQPSAVVNTLRTMAISNLNTTSFAIPATTTYVDNVAYAVNHNVDMAGLLDLSISNGQSFCDIFHAEKHPSANIYSNTDGSQQYVCASGPMAGRSLSNIDLVMELAHCDARKAIRFLAQVANIKQRRGAKVA</sequence>
<organism evidence="1 2">
    <name type="scientific">Selenomonas ruminantium subsp. lactilytica (strain NBRC 103574 / TAM6421)</name>
    <dbReference type="NCBI Taxonomy" id="927704"/>
    <lineage>
        <taxon>Bacteria</taxon>
        <taxon>Bacillati</taxon>
        <taxon>Bacillota</taxon>
        <taxon>Negativicutes</taxon>
        <taxon>Selenomonadales</taxon>
        <taxon>Selenomonadaceae</taxon>
        <taxon>Selenomonas</taxon>
    </lineage>
</organism>
<dbReference type="GO" id="GO:0006260">
    <property type="term" value="P:DNA replication"/>
    <property type="evidence" value="ECO:0007669"/>
    <property type="project" value="InterPro"/>
</dbReference>
<dbReference type="RefSeq" id="WP_014426201.1">
    <property type="nucleotide sequence ID" value="NC_017074.1"/>
</dbReference>
<proteinExistence type="predicted"/>
<dbReference type="InterPro" id="IPR036977">
    <property type="entry name" value="DNA_primase_Znf_CHC2"/>
</dbReference>
<dbReference type="HOGENOM" id="CLU_466101_0_0_9"/>
<dbReference type="GO" id="GO:0008270">
    <property type="term" value="F:zinc ion binding"/>
    <property type="evidence" value="ECO:0007669"/>
    <property type="project" value="InterPro"/>
</dbReference>
<evidence type="ECO:0000313" key="1">
    <source>
        <dbReference type="EMBL" id="BAL85183.1"/>
    </source>
</evidence>
<reference evidence="1 2" key="1">
    <citation type="submission" date="2011-10" db="EMBL/GenBank/DDBJ databases">
        <title>Whole genome sequence of Selenomonas ruminantium subsp. lactilytica TAM6421.</title>
        <authorList>
            <person name="Oguchi A."/>
            <person name="Ankai A."/>
            <person name="Kaneko J."/>
            <person name="Yamada-Narita S."/>
            <person name="Fukui S."/>
            <person name="Takahashi M."/>
            <person name="Onodera T."/>
            <person name="Kojima S."/>
            <person name="Fushimi T."/>
            <person name="Abe N."/>
            <person name="Kamio Y."/>
            <person name="Yamazaki S."/>
            <person name="Fujita N."/>
        </authorList>
    </citation>
    <scope>NUCLEOTIDE SEQUENCE [LARGE SCALE GENOMIC DNA]</scope>
    <source>
        <strain evidence="2">NBRC 103574 / TAM6421</strain>
        <plasmid evidence="1 2">pSRC5</plasmid>
    </source>
</reference>
<dbReference type="SUPFAM" id="SSF57783">
    <property type="entry name" value="Zinc beta-ribbon"/>
    <property type="match status" value="1"/>
</dbReference>
<dbReference type="KEGG" id="sri:SELR_pSRC500090"/>